<dbReference type="EMBL" id="JQCF01000005">
    <property type="protein sequence ID" value="KRO00011.1"/>
    <property type="molecule type" value="Genomic_DNA"/>
</dbReference>
<dbReference type="RefSeq" id="WP_057880167.1">
    <property type="nucleotide sequence ID" value="NZ_JQCF01000005.1"/>
</dbReference>
<protein>
    <recommendedName>
        <fullName evidence="4">Bacteriocin immunity protein</fullName>
    </recommendedName>
</protein>
<keyword evidence="3" id="KW-1185">Reference proteome</keyword>
<dbReference type="PATRIC" id="fig|993692.3.peg.2057"/>
<proteinExistence type="predicted"/>
<name>A0A0R2LJD2_9LACO</name>
<evidence type="ECO:0000256" key="1">
    <source>
        <dbReference type="ARBA" id="ARBA00023025"/>
    </source>
</evidence>
<dbReference type="InterPro" id="IPR023130">
    <property type="entry name" value="Ta0600-like_sf"/>
</dbReference>
<dbReference type="AlphaFoldDB" id="A0A0R2LJD2"/>
<dbReference type="InterPro" id="IPR015046">
    <property type="entry name" value="LciA_Immunity-like"/>
</dbReference>
<evidence type="ECO:0008006" key="4">
    <source>
        <dbReference type="Google" id="ProtNLM"/>
    </source>
</evidence>
<dbReference type="Gene3D" id="1.20.1440.50">
    <property type="entry name" value="Ta0600-like"/>
    <property type="match status" value="1"/>
</dbReference>
<organism evidence="2 3">
    <name type="scientific">Companilactobacillus kimchiensis</name>
    <dbReference type="NCBI Taxonomy" id="993692"/>
    <lineage>
        <taxon>Bacteria</taxon>
        <taxon>Bacillati</taxon>
        <taxon>Bacillota</taxon>
        <taxon>Bacilli</taxon>
        <taxon>Lactobacillales</taxon>
        <taxon>Lactobacillaceae</taxon>
        <taxon>Companilactobacillus</taxon>
    </lineage>
</organism>
<evidence type="ECO:0000313" key="2">
    <source>
        <dbReference type="EMBL" id="KRO00011.1"/>
    </source>
</evidence>
<evidence type="ECO:0000313" key="3">
    <source>
        <dbReference type="Proteomes" id="UP000051006"/>
    </source>
</evidence>
<reference evidence="2 3" key="1">
    <citation type="journal article" date="2015" name="Genome Announc.">
        <title>Expanding the biotechnology potential of lactobacilli through comparative genomics of 213 strains and associated genera.</title>
        <authorList>
            <person name="Sun Z."/>
            <person name="Harris H.M."/>
            <person name="McCann A."/>
            <person name="Guo C."/>
            <person name="Argimon S."/>
            <person name="Zhang W."/>
            <person name="Yang X."/>
            <person name="Jeffery I.B."/>
            <person name="Cooney J.C."/>
            <person name="Kagawa T.F."/>
            <person name="Liu W."/>
            <person name="Song Y."/>
            <person name="Salvetti E."/>
            <person name="Wrobel A."/>
            <person name="Rasinkangas P."/>
            <person name="Parkhill J."/>
            <person name="Rea M.C."/>
            <person name="O'Sullivan O."/>
            <person name="Ritari J."/>
            <person name="Douillard F.P."/>
            <person name="Paul Ross R."/>
            <person name="Yang R."/>
            <person name="Briner A.E."/>
            <person name="Felis G.E."/>
            <person name="de Vos W.M."/>
            <person name="Barrangou R."/>
            <person name="Klaenhammer T.R."/>
            <person name="Caufield P.W."/>
            <person name="Cui Y."/>
            <person name="Zhang H."/>
            <person name="O'Toole P.W."/>
        </authorList>
    </citation>
    <scope>NUCLEOTIDE SEQUENCE [LARGE SCALE GENOMIC DNA]</scope>
    <source>
        <strain evidence="2 3">DSM 24716</strain>
    </source>
</reference>
<dbReference type="Proteomes" id="UP000051006">
    <property type="component" value="Unassembled WGS sequence"/>
</dbReference>
<dbReference type="OrthoDB" id="2311967at2"/>
<gene>
    <name evidence="2" type="ORF">IV57_GL002025</name>
</gene>
<sequence>MENSQLFDLIDASYKEDLSNQPQEYKKDLFKSAQRLLNGTDEIDVCVEIYKNYHDNFIAPMSLPTANRTLYSYIKGKLKTMDRKRLRDLNLGYGLIATHITFGSLN</sequence>
<keyword evidence="1" id="KW-0079">Bacteriocin immunity</keyword>
<dbReference type="Pfam" id="PF08951">
    <property type="entry name" value="EntA_Immun"/>
    <property type="match status" value="1"/>
</dbReference>
<comment type="caution">
    <text evidence="2">The sequence shown here is derived from an EMBL/GenBank/DDBJ whole genome shotgun (WGS) entry which is preliminary data.</text>
</comment>
<dbReference type="GO" id="GO:0030153">
    <property type="term" value="P:bacteriocin immunity"/>
    <property type="evidence" value="ECO:0007669"/>
    <property type="project" value="UniProtKB-KW"/>
</dbReference>
<accession>A0A0R2LJD2</accession>